<dbReference type="InterPro" id="IPR017981">
    <property type="entry name" value="GPCR_2-like_7TM"/>
</dbReference>
<dbReference type="InterPro" id="IPR057244">
    <property type="entry name" value="GAIN_B"/>
</dbReference>
<dbReference type="PANTHER" id="PTHR12011:SF474">
    <property type="entry name" value="ADHESION G PROTEIN-COUPLED RECEPTOR G11-RELATED"/>
    <property type="match status" value="1"/>
</dbReference>
<evidence type="ECO:0000256" key="4">
    <source>
        <dbReference type="ARBA" id="ARBA00023136"/>
    </source>
</evidence>
<dbReference type="InterPro" id="IPR000203">
    <property type="entry name" value="GPS"/>
</dbReference>
<reference evidence="9" key="2">
    <citation type="submission" date="2025-08" db="UniProtKB">
        <authorList>
            <consortium name="Ensembl"/>
        </authorList>
    </citation>
    <scope>IDENTIFICATION</scope>
</reference>
<reference evidence="9" key="3">
    <citation type="submission" date="2025-09" db="UniProtKB">
        <authorList>
            <consortium name="Ensembl"/>
        </authorList>
    </citation>
    <scope>IDENTIFICATION</scope>
</reference>
<proteinExistence type="predicted"/>
<dbReference type="GO" id="GO:0004930">
    <property type="term" value="F:G protein-coupled receptor activity"/>
    <property type="evidence" value="ECO:0007669"/>
    <property type="project" value="InterPro"/>
</dbReference>
<evidence type="ECO:0008006" key="11">
    <source>
        <dbReference type="Google" id="ProtNLM"/>
    </source>
</evidence>
<feature type="domain" description="G-protein coupled receptors family 2 profile 2" evidence="8">
    <location>
        <begin position="81"/>
        <end position="191"/>
    </location>
</feature>
<dbReference type="PROSITE" id="PS50261">
    <property type="entry name" value="G_PROTEIN_RECEP_F2_4"/>
    <property type="match status" value="1"/>
</dbReference>
<evidence type="ECO:0000259" key="7">
    <source>
        <dbReference type="PROSITE" id="PS50221"/>
    </source>
</evidence>
<accession>A0A3P9DPY8</accession>
<keyword evidence="5" id="KW-1015">Disulfide bond</keyword>
<evidence type="ECO:0000256" key="1">
    <source>
        <dbReference type="ARBA" id="ARBA00004141"/>
    </source>
</evidence>
<dbReference type="AlphaFoldDB" id="A0A3P9DPY8"/>
<dbReference type="GO" id="GO:0007189">
    <property type="term" value="P:adenylate cyclase-activating G protein-coupled receptor signaling pathway"/>
    <property type="evidence" value="ECO:0007669"/>
    <property type="project" value="TreeGrafter"/>
</dbReference>
<keyword evidence="4 6" id="KW-0472">Membrane</keyword>
<protein>
    <recommendedName>
        <fullName evidence="11">GPS domain-containing protein</fullName>
    </recommendedName>
</protein>
<feature type="transmembrane region" description="Helical" evidence="6">
    <location>
        <begin position="113"/>
        <end position="130"/>
    </location>
</feature>
<evidence type="ECO:0000256" key="6">
    <source>
        <dbReference type="SAM" id="Phobius"/>
    </source>
</evidence>
<dbReference type="SMART" id="SM00303">
    <property type="entry name" value="GPS"/>
    <property type="match status" value="1"/>
</dbReference>
<dbReference type="GeneTree" id="ENSGT00940000155621"/>
<dbReference type="PROSITE" id="PS50221">
    <property type="entry name" value="GAIN_B"/>
    <property type="match status" value="1"/>
</dbReference>
<evidence type="ECO:0000256" key="3">
    <source>
        <dbReference type="ARBA" id="ARBA00022989"/>
    </source>
</evidence>
<dbReference type="Gene3D" id="1.20.1070.10">
    <property type="entry name" value="Rhodopsin 7-helix transmembrane proteins"/>
    <property type="match status" value="1"/>
</dbReference>
<dbReference type="Pfam" id="PF01825">
    <property type="entry name" value="GPS"/>
    <property type="match status" value="1"/>
</dbReference>
<dbReference type="Proteomes" id="UP000265160">
    <property type="component" value="LG19"/>
</dbReference>
<evidence type="ECO:0000256" key="5">
    <source>
        <dbReference type="ARBA" id="ARBA00023157"/>
    </source>
</evidence>
<dbReference type="Pfam" id="PF00002">
    <property type="entry name" value="7tm_2"/>
    <property type="match status" value="1"/>
</dbReference>
<feature type="transmembrane region" description="Helical" evidence="6">
    <location>
        <begin position="142"/>
        <end position="163"/>
    </location>
</feature>
<dbReference type="GO" id="GO:0007166">
    <property type="term" value="P:cell surface receptor signaling pathway"/>
    <property type="evidence" value="ECO:0007669"/>
    <property type="project" value="InterPro"/>
</dbReference>
<feature type="domain" description="GAIN-B" evidence="7">
    <location>
        <begin position="1"/>
        <end position="76"/>
    </location>
</feature>
<sequence>IVGIEMGAKIQNLSQPIEIQYSNVDKVITSLYYCCPTGKSLWITDGCQTVETNNSITCQCTHLTFFAILMVRQLTSDVNTLTYITSIGCGLSLFFLIVGLVIKVLFLTEATKILMNLFVAMLILNLSFLTNESISNLGIKGACVAIAAVLHYGMLATFTWFFMQALHLYLSLRRICTEVKHYMLKICITGWVSINSSKLLETAFIVSQSVDSKHVRSSSTASLLHSFLVLMTGLESFSLCLYVGIRWIMTWSESSSAVQGNTGPVSSPLWSGI</sequence>
<keyword evidence="2 6" id="KW-0812">Transmembrane</keyword>
<dbReference type="Gene3D" id="2.60.220.50">
    <property type="match status" value="1"/>
</dbReference>
<comment type="subcellular location">
    <subcellularLocation>
        <location evidence="1">Membrane</location>
        <topology evidence="1">Multi-pass membrane protein</topology>
    </subcellularLocation>
</comment>
<organism evidence="9 10">
    <name type="scientific">Maylandia zebra</name>
    <name type="common">zebra mbuna</name>
    <dbReference type="NCBI Taxonomy" id="106582"/>
    <lineage>
        <taxon>Eukaryota</taxon>
        <taxon>Metazoa</taxon>
        <taxon>Chordata</taxon>
        <taxon>Craniata</taxon>
        <taxon>Vertebrata</taxon>
        <taxon>Euteleostomi</taxon>
        <taxon>Actinopterygii</taxon>
        <taxon>Neopterygii</taxon>
        <taxon>Teleostei</taxon>
        <taxon>Neoteleostei</taxon>
        <taxon>Acanthomorphata</taxon>
        <taxon>Ovalentaria</taxon>
        <taxon>Cichlomorphae</taxon>
        <taxon>Cichliformes</taxon>
        <taxon>Cichlidae</taxon>
        <taxon>African cichlids</taxon>
        <taxon>Pseudocrenilabrinae</taxon>
        <taxon>Haplochromini</taxon>
        <taxon>Maylandia</taxon>
        <taxon>Maylandia zebra complex</taxon>
    </lineage>
</organism>
<feature type="transmembrane region" description="Helical" evidence="6">
    <location>
        <begin position="80"/>
        <end position="107"/>
    </location>
</feature>
<dbReference type="InterPro" id="IPR000832">
    <property type="entry name" value="GPCR_2_secretin-like"/>
</dbReference>
<feature type="transmembrane region" description="Helical" evidence="6">
    <location>
        <begin position="223"/>
        <end position="245"/>
    </location>
</feature>
<evidence type="ECO:0000313" key="9">
    <source>
        <dbReference type="Ensembl" id="ENSMZEP00005036201.1"/>
    </source>
</evidence>
<evidence type="ECO:0000259" key="8">
    <source>
        <dbReference type="PROSITE" id="PS50261"/>
    </source>
</evidence>
<keyword evidence="3 6" id="KW-1133">Transmembrane helix</keyword>
<dbReference type="PANTHER" id="PTHR12011">
    <property type="entry name" value="ADHESION G-PROTEIN COUPLED RECEPTOR"/>
    <property type="match status" value="1"/>
</dbReference>
<dbReference type="Ensembl" id="ENSMZET00005037475.1">
    <property type="protein sequence ID" value="ENSMZEP00005036201.1"/>
    <property type="gene ID" value="ENSMZEG00005027007.1"/>
</dbReference>
<dbReference type="GO" id="GO:0005886">
    <property type="term" value="C:plasma membrane"/>
    <property type="evidence" value="ECO:0007669"/>
    <property type="project" value="TreeGrafter"/>
</dbReference>
<reference evidence="9 10" key="1">
    <citation type="journal article" date="2014" name="Nature">
        <title>The genomic substrate for adaptive radiation in African cichlid fish.</title>
        <authorList>
            <person name="Brawand D."/>
            <person name="Wagner C.E."/>
            <person name="Li Y.I."/>
            <person name="Malinsky M."/>
            <person name="Keller I."/>
            <person name="Fan S."/>
            <person name="Simakov O."/>
            <person name="Ng A.Y."/>
            <person name="Lim Z.W."/>
            <person name="Bezault E."/>
            <person name="Turner-Maier J."/>
            <person name="Johnson J."/>
            <person name="Alcazar R."/>
            <person name="Noh H.J."/>
            <person name="Russell P."/>
            <person name="Aken B."/>
            <person name="Alfoldi J."/>
            <person name="Amemiya C."/>
            <person name="Azzouzi N."/>
            <person name="Baroiller J.F."/>
            <person name="Barloy-Hubler F."/>
            <person name="Berlin A."/>
            <person name="Bloomquist R."/>
            <person name="Carleton K.L."/>
            <person name="Conte M.A."/>
            <person name="D'Cotta H."/>
            <person name="Eshel O."/>
            <person name="Gaffney L."/>
            <person name="Galibert F."/>
            <person name="Gante H.F."/>
            <person name="Gnerre S."/>
            <person name="Greuter L."/>
            <person name="Guyon R."/>
            <person name="Haddad N.S."/>
            <person name="Haerty W."/>
            <person name="Harris R.M."/>
            <person name="Hofmann H.A."/>
            <person name="Hourlier T."/>
            <person name="Hulata G."/>
            <person name="Jaffe D.B."/>
            <person name="Lara M."/>
            <person name="Lee A.P."/>
            <person name="MacCallum I."/>
            <person name="Mwaiko S."/>
            <person name="Nikaido M."/>
            <person name="Nishihara H."/>
            <person name="Ozouf-Costaz C."/>
            <person name="Penman D.J."/>
            <person name="Przybylski D."/>
            <person name="Rakotomanga M."/>
            <person name="Renn S.C.P."/>
            <person name="Ribeiro F.J."/>
            <person name="Ron M."/>
            <person name="Salzburger W."/>
            <person name="Sanchez-Pulido L."/>
            <person name="Santos M.E."/>
            <person name="Searle S."/>
            <person name="Sharpe T."/>
            <person name="Swofford R."/>
            <person name="Tan F.J."/>
            <person name="Williams L."/>
            <person name="Young S."/>
            <person name="Yin S."/>
            <person name="Okada N."/>
            <person name="Kocher T.D."/>
            <person name="Miska E.A."/>
            <person name="Lander E.S."/>
            <person name="Venkatesh B."/>
            <person name="Fernald R.D."/>
            <person name="Meyer A."/>
            <person name="Ponting C.P."/>
            <person name="Streelman J.T."/>
            <person name="Lindblad-Toh K."/>
            <person name="Seehausen O."/>
            <person name="Di Palma F."/>
        </authorList>
    </citation>
    <scope>NUCLEOTIDE SEQUENCE</scope>
</reference>
<evidence type="ECO:0000313" key="10">
    <source>
        <dbReference type="Proteomes" id="UP000265160"/>
    </source>
</evidence>
<evidence type="ECO:0000256" key="2">
    <source>
        <dbReference type="ARBA" id="ARBA00022692"/>
    </source>
</evidence>
<keyword evidence="10" id="KW-1185">Reference proteome</keyword>
<name>A0A3P9DPY8_9CICH</name>
<dbReference type="InterPro" id="IPR046338">
    <property type="entry name" value="GAIN_dom_sf"/>
</dbReference>